<feature type="repeat" description="ANK" evidence="1">
    <location>
        <begin position="347"/>
        <end position="379"/>
    </location>
</feature>
<keyword evidence="2" id="KW-1133">Transmembrane helix</keyword>
<dbReference type="Gene3D" id="1.25.40.20">
    <property type="entry name" value="Ankyrin repeat-containing domain"/>
    <property type="match status" value="1"/>
</dbReference>
<dbReference type="PROSITE" id="PS50297">
    <property type="entry name" value="ANK_REP_REGION"/>
    <property type="match status" value="1"/>
</dbReference>
<evidence type="ECO:0000256" key="2">
    <source>
        <dbReference type="SAM" id="Phobius"/>
    </source>
</evidence>
<feature type="transmembrane region" description="Helical" evidence="2">
    <location>
        <begin position="644"/>
        <end position="662"/>
    </location>
</feature>
<name>A0A8H4W7M3_9HELO</name>
<evidence type="ECO:0008006" key="5">
    <source>
        <dbReference type="Google" id="ProtNLM"/>
    </source>
</evidence>
<organism evidence="3 4">
    <name type="scientific">Cudoniella acicularis</name>
    <dbReference type="NCBI Taxonomy" id="354080"/>
    <lineage>
        <taxon>Eukaryota</taxon>
        <taxon>Fungi</taxon>
        <taxon>Dikarya</taxon>
        <taxon>Ascomycota</taxon>
        <taxon>Pezizomycotina</taxon>
        <taxon>Leotiomycetes</taxon>
        <taxon>Helotiales</taxon>
        <taxon>Tricladiaceae</taxon>
        <taxon>Cudoniella</taxon>
    </lineage>
</organism>
<protein>
    <recommendedName>
        <fullName evidence="5">Fungal N-terminal domain-containing protein</fullName>
    </recommendedName>
</protein>
<evidence type="ECO:0000313" key="4">
    <source>
        <dbReference type="Proteomes" id="UP000566819"/>
    </source>
</evidence>
<gene>
    <name evidence="3" type="ORF">G7Y89_g4265</name>
</gene>
<keyword evidence="2" id="KW-0472">Membrane</keyword>
<comment type="caution">
    <text evidence="3">The sequence shown here is derived from an EMBL/GenBank/DDBJ whole genome shotgun (WGS) entry which is preliminary data.</text>
</comment>
<dbReference type="Proteomes" id="UP000566819">
    <property type="component" value="Unassembled WGS sequence"/>
</dbReference>
<keyword evidence="2" id="KW-0812">Transmembrane</keyword>
<proteinExistence type="predicted"/>
<sequence length="667" mass="75010">MGRTSRMIFDSSAVTARSPFDRNDGATLAILPWLEIGNTEMFLGCLGSRRGGGGGGGVQVQVPQGQVQSNIGSLGAAIEVPQTSSVSRGRGVGIMIGRPFVIVAQAYTKHLSERHPDSLQHNMADPLSIASGAIAVVSLAIQLVGVTQNCVAFWQSLRTIDDKAKRLQDHLSLIFTIANGIIEVYQEQPNIQCGEAVVKALQSCKERTESLEDLLRIRGPLQGGGVVRRRWSSFKTLLKDKAIVEIESQLRGDVTMLLLALQPFYHQVHRRDLKEIFNASTSAATLTKQRSSEQNTKHQARSSVANTLSLYHNGREDLIQFCNHRFAFKVDSYTIIERIIRAVVNQHGENLLHCAARYAQADLVLLLLDLGVDGAAYGDNLLTPLEHLARKIRMNFAYPSKVVNTIRALVERTHCQPLLPLFRSEYSSVNLEDIDSEGWTLLGDAAFNFGWATQLCVDDPPLGWQTRYLIRAGADLHATSTLGRLTPLDAFLRGCTAHGVDHARVFLDVLRRCDGNLQAYARKEQEMHSGEHLIYTSWDNDLWRWIPTKRRVVYEYGESADQLQIWLEDYDALSWFHCGRFDLEIFLVTKPAQSALRWENICKRDDKEFLLPSPATMTGSEKSVERVKKWKWTIKGLMSLTNHWMGFLMLTLVVNYGFHLYLKFLKF</sequence>
<evidence type="ECO:0000313" key="3">
    <source>
        <dbReference type="EMBL" id="KAF4633854.1"/>
    </source>
</evidence>
<dbReference type="SUPFAM" id="SSF48403">
    <property type="entry name" value="Ankyrin repeat"/>
    <property type="match status" value="1"/>
</dbReference>
<dbReference type="EMBL" id="JAAMPI010000227">
    <property type="protein sequence ID" value="KAF4633854.1"/>
    <property type="molecule type" value="Genomic_DNA"/>
</dbReference>
<accession>A0A8H4W7M3</accession>
<reference evidence="3 4" key="1">
    <citation type="submission" date="2020-03" db="EMBL/GenBank/DDBJ databases">
        <title>Draft Genome Sequence of Cudoniella acicularis.</title>
        <authorList>
            <person name="Buettner E."/>
            <person name="Kellner H."/>
        </authorList>
    </citation>
    <scope>NUCLEOTIDE SEQUENCE [LARGE SCALE GENOMIC DNA]</scope>
    <source>
        <strain evidence="3 4">DSM 108380</strain>
    </source>
</reference>
<keyword evidence="1" id="KW-0040">ANK repeat</keyword>
<dbReference type="OrthoDB" id="3200163at2759"/>
<dbReference type="PROSITE" id="PS50088">
    <property type="entry name" value="ANK_REPEAT"/>
    <property type="match status" value="1"/>
</dbReference>
<dbReference type="InterPro" id="IPR036770">
    <property type="entry name" value="Ankyrin_rpt-contain_sf"/>
</dbReference>
<dbReference type="InterPro" id="IPR002110">
    <property type="entry name" value="Ankyrin_rpt"/>
</dbReference>
<evidence type="ECO:0000256" key="1">
    <source>
        <dbReference type="PROSITE-ProRule" id="PRU00023"/>
    </source>
</evidence>
<keyword evidence="4" id="KW-1185">Reference proteome</keyword>
<dbReference type="AlphaFoldDB" id="A0A8H4W7M3"/>